<evidence type="ECO:0000256" key="3">
    <source>
        <dbReference type="ARBA" id="ARBA00022989"/>
    </source>
</evidence>
<feature type="domain" description="EGF-like" evidence="11">
    <location>
        <begin position="641"/>
        <end position="675"/>
    </location>
</feature>
<evidence type="ECO:0000256" key="7">
    <source>
        <dbReference type="PROSITE-ProRule" id="PRU00076"/>
    </source>
</evidence>
<dbReference type="GO" id="GO:1990913">
    <property type="term" value="C:sperm head plasma membrane"/>
    <property type="evidence" value="ECO:0007669"/>
    <property type="project" value="TreeGrafter"/>
</dbReference>
<dbReference type="Proteomes" id="UP000694520">
    <property type="component" value="Chromosome 16"/>
</dbReference>
<dbReference type="CDD" id="cd04269">
    <property type="entry name" value="ZnMc_adamalysin_II_like"/>
    <property type="match status" value="1"/>
</dbReference>
<comment type="caution">
    <text evidence="7">Lacks conserved residue(s) required for the propagation of feature annotation.</text>
</comment>
<dbReference type="AlphaFoldDB" id="A0A8B9Z339"/>
<keyword evidence="5 7" id="KW-1015">Disulfide bond</keyword>
<proteinExistence type="predicted"/>
<evidence type="ECO:0000256" key="1">
    <source>
        <dbReference type="ARBA" id="ARBA00004167"/>
    </source>
</evidence>
<feature type="transmembrane region" description="Helical" evidence="10">
    <location>
        <begin position="43"/>
        <end position="69"/>
    </location>
</feature>
<dbReference type="GO" id="GO:0006508">
    <property type="term" value="P:proteolysis"/>
    <property type="evidence" value="ECO:0007669"/>
    <property type="project" value="InterPro"/>
</dbReference>
<feature type="binding site" evidence="8">
    <location>
        <position position="347"/>
    </location>
    <ligand>
        <name>Zn(2+)</name>
        <dbReference type="ChEBI" id="CHEBI:29105"/>
        <note>catalytic</note>
    </ligand>
</feature>
<dbReference type="FunFam" id="4.10.70.10:FF:000003">
    <property type="entry name" value="Disintegrin and metalloproteinase domain-containing protein 17"/>
    <property type="match status" value="1"/>
</dbReference>
<dbReference type="InterPro" id="IPR000742">
    <property type="entry name" value="EGF"/>
</dbReference>
<dbReference type="GO" id="GO:0046872">
    <property type="term" value="F:metal ion binding"/>
    <property type="evidence" value="ECO:0007669"/>
    <property type="project" value="UniProtKB-KW"/>
</dbReference>
<dbReference type="GO" id="GO:0008584">
    <property type="term" value="P:male gonad development"/>
    <property type="evidence" value="ECO:0007669"/>
    <property type="project" value="TreeGrafter"/>
</dbReference>
<evidence type="ECO:0000256" key="10">
    <source>
        <dbReference type="SAM" id="Phobius"/>
    </source>
</evidence>
<evidence type="ECO:0000256" key="6">
    <source>
        <dbReference type="PROSITE-ProRule" id="PRU00068"/>
    </source>
</evidence>
<feature type="active site" evidence="8">
    <location>
        <position position="348"/>
    </location>
</feature>
<keyword evidence="2 10" id="KW-0812">Transmembrane</keyword>
<keyword evidence="8" id="KW-0479">Metal-binding</keyword>
<feature type="binding site" evidence="8">
    <location>
        <position position="357"/>
    </location>
    <ligand>
        <name>Zn(2+)</name>
        <dbReference type="ChEBI" id="CHEBI:29105"/>
        <note>catalytic</note>
    </ligand>
</feature>
<dbReference type="InterPro" id="IPR036436">
    <property type="entry name" value="Disintegrin_dom_sf"/>
</dbReference>
<evidence type="ECO:0008006" key="16">
    <source>
        <dbReference type="Google" id="ProtNLM"/>
    </source>
</evidence>
<evidence type="ECO:0000259" key="11">
    <source>
        <dbReference type="PROSITE" id="PS50026"/>
    </source>
</evidence>
<dbReference type="GO" id="GO:0009897">
    <property type="term" value="C:external side of plasma membrane"/>
    <property type="evidence" value="ECO:0007669"/>
    <property type="project" value="TreeGrafter"/>
</dbReference>
<evidence type="ECO:0000256" key="9">
    <source>
        <dbReference type="SAM" id="MobiDB-lite"/>
    </source>
</evidence>
<evidence type="ECO:0000256" key="8">
    <source>
        <dbReference type="PROSITE-ProRule" id="PRU00276"/>
    </source>
</evidence>
<dbReference type="PANTHER" id="PTHR11905">
    <property type="entry name" value="ADAM A DISINTEGRIN AND METALLOPROTEASE DOMAIN"/>
    <property type="match status" value="1"/>
</dbReference>
<keyword evidence="7" id="KW-0245">EGF-like domain</keyword>
<keyword evidence="15" id="KW-1185">Reference proteome</keyword>
<sequence>MSVAASVRDSAAVLPSLWKRQLAMSEAIRVLQTWAPHMKGLRLALVPGLSCARLGILLFLVLISLPSLYCDLGSPYHSSYEVVIPKSLTVEGREDQVEKLSYVLFMQGQRQLIHLTLKTDYFVDNFPVFSYHDGILGQEMPLISRDCHYEGYIEGVPGSFVSVNTCSGLRAVHSSKRFEHLLYAMAHEARVSCGATSKDSQVVPSDLWSHTKYVEMFVVVNNQRFQMWGSDVNQTVQRVMDIIALANSFTRGINTEVVLAGMEIWTEGDLTEVPVDLQVALRNFNSWRQEKLFHRVKHDVAHMIVGQHPREDTGQAFLSGACSSDFAAAVESFHHEDVLLFAALMVHELGHNLGIRHDHPACICKDRPFCLMRENITKESGFSNCSSDFFHRFLWEHKGACLFNKPGHKGRLRRDSTCGNAIVEGDEQCDCGNACEVDKCCDDTCRLKSTALCNPGPCCNATCQYERTGRSCRPASGECDLPEFCLGTSGECPQDTYKLDGSECMGGYYCVDGVCMSSDAQCSEIFGFPAKAASEQCFQSFNGKGNRFGNCGIPSDSVSEYTKCENEDVFCGKMICTNVQELPETQVNYTLLQAHYKDDYCWSMDKYSVQDVPDSGDTKKGNLCAPGKVCIDFICLDVSVLGYDCDTKVQCNAKGVCNNKKNCHCDDGFSPPDCKNPGPGGSVDSGYPGLDNPEPGEGGEENATSETHEKPNTSNTSSSEWE</sequence>
<protein>
    <recommendedName>
        <fullName evidence="16">Disintegrin and metalloproteinase domain-containing protein 1a-like</fullName>
    </recommendedName>
</protein>
<dbReference type="PROSITE" id="PS50026">
    <property type="entry name" value="EGF_3"/>
    <property type="match status" value="1"/>
</dbReference>
<dbReference type="InterPro" id="IPR024079">
    <property type="entry name" value="MetalloPept_cat_dom_sf"/>
</dbReference>
<comment type="subcellular location">
    <subcellularLocation>
        <location evidence="1">Membrane</location>
        <topology evidence="1">Single-pass membrane protein</topology>
    </subcellularLocation>
</comment>
<dbReference type="PROSITE" id="PS01186">
    <property type="entry name" value="EGF_2"/>
    <property type="match status" value="1"/>
</dbReference>
<reference evidence="14" key="2">
    <citation type="submission" date="2025-08" db="UniProtKB">
        <authorList>
            <consortium name="Ensembl"/>
        </authorList>
    </citation>
    <scope>IDENTIFICATION</scope>
</reference>
<evidence type="ECO:0000313" key="15">
    <source>
        <dbReference type="Proteomes" id="UP000694520"/>
    </source>
</evidence>
<dbReference type="GO" id="GO:0007339">
    <property type="term" value="P:binding of sperm to zona pellucida"/>
    <property type="evidence" value="ECO:0007669"/>
    <property type="project" value="TreeGrafter"/>
</dbReference>
<dbReference type="SUPFAM" id="SSF57552">
    <property type="entry name" value="Blood coagulation inhibitor (disintegrin)"/>
    <property type="match status" value="1"/>
</dbReference>
<keyword evidence="4 10" id="KW-0472">Membrane</keyword>
<dbReference type="InterPro" id="IPR001762">
    <property type="entry name" value="Disintegrin_dom"/>
</dbReference>
<organism evidence="14 15">
    <name type="scientific">Bos mutus grunniens</name>
    <name type="common">Wild yak</name>
    <name type="synonym">Bos grunniens</name>
    <dbReference type="NCBI Taxonomy" id="30521"/>
    <lineage>
        <taxon>Eukaryota</taxon>
        <taxon>Metazoa</taxon>
        <taxon>Chordata</taxon>
        <taxon>Craniata</taxon>
        <taxon>Vertebrata</taxon>
        <taxon>Euteleostomi</taxon>
        <taxon>Mammalia</taxon>
        <taxon>Eutheria</taxon>
        <taxon>Laurasiatheria</taxon>
        <taxon>Artiodactyla</taxon>
        <taxon>Ruminantia</taxon>
        <taxon>Pecora</taxon>
        <taxon>Bovidae</taxon>
        <taxon>Bovinae</taxon>
        <taxon>Bos</taxon>
    </lineage>
</organism>
<dbReference type="SMART" id="SM00050">
    <property type="entry name" value="DISIN"/>
    <property type="match status" value="1"/>
</dbReference>
<feature type="disulfide bond" evidence="6">
    <location>
        <begin position="472"/>
        <end position="492"/>
    </location>
</feature>
<dbReference type="Gene3D" id="3.40.390.10">
    <property type="entry name" value="Collagenase (Catalytic Domain)"/>
    <property type="match status" value="1"/>
</dbReference>
<feature type="domain" description="Peptidase M12B" evidence="13">
    <location>
        <begin position="212"/>
        <end position="406"/>
    </location>
</feature>
<evidence type="ECO:0000259" key="12">
    <source>
        <dbReference type="PROSITE" id="PS50214"/>
    </source>
</evidence>
<reference evidence="14" key="1">
    <citation type="submission" date="2019-05" db="EMBL/GenBank/DDBJ databases">
        <authorList>
            <person name="Zhang S."/>
            <person name="Liu J."/>
        </authorList>
    </citation>
    <scope>NUCLEOTIDE SEQUENCE [LARGE SCALE GENOMIC DNA]</scope>
</reference>
<feature type="domain" description="Disintegrin" evidence="12">
    <location>
        <begin position="415"/>
        <end position="500"/>
    </location>
</feature>
<dbReference type="InterPro" id="IPR006586">
    <property type="entry name" value="ADAM_Cys-rich"/>
</dbReference>
<accession>A0A8B9Z339</accession>
<dbReference type="Pfam" id="PF01562">
    <property type="entry name" value="Pep_M12B_propep"/>
    <property type="match status" value="1"/>
</dbReference>
<evidence type="ECO:0000256" key="2">
    <source>
        <dbReference type="ARBA" id="ARBA00022692"/>
    </source>
</evidence>
<name>A0A8B9Z339_BOSMU</name>
<dbReference type="InterPro" id="IPR034027">
    <property type="entry name" value="Reprolysin_adamalysin"/>
</dbReference>
<feature type="compositionally biased region" description="Polar residues" evidence="9">
    <location>
        <begin position="712"/>
        <end position="722"/>
    </location>
</feature>
<dbReference type="PANTHER" id="PTHR11905:SF120">
    <property type="entry name" value="DISINTEGRIN AND METALLOPROTEINASE DOMAIN-CONTAINING PROTEIN 1A"/>
    <property type="match status" value="1"/>
</dbReference>
<evidence type="ECO:0000256" key="4">
    <source>
        <dbReference type="ARBA" id="ARBA00023136"/>
    </source>
</evidence>
<dbReference type="PROSITE" id="PS50214">
    <property type="entry name" value="DISINTEGRIN_2"/>
    <property type="match status" value="1"/>
</dbReference>
<keyword evidence="3 10" id="KW-1133">Transmembrane helix</keyword>
<keyword evidence="8" id="KW-0862">Zinc</keyword>
<dbReference type="SUPFAM" id="SSF55486">
    <property type="entry name" value="Metalloproteases ('zincins'), catalytic domain"/>
    <property type="match status" value="1"/>
</dbReference>
<reference evidence="14" key="3">
    <citation type="submission" date="2025-09" db="UniProtKB">
        <authorList>
            <consortium name="Ensembl"/>
        </authorList>
    </citation>
    <scope>IDENTIFICATION</scope>
</reference>
<dbReference type="Pfam" id="PF00200">
    <property type="entry name" value="Disintegrin"/>
    <property type="match status" value="1"/>
</dbReference>
<feature type="disulfide bond" evidence="7">
    <location>
        <begin position="665"/>
        <end position="674"/>
    </location>
</feature>
<evidence type="ECO:0000313" key="14">
    <source>
        <dbReference type="Ensembl" id="ENSBGRP00000041645.1"/>
    </source>
</evidence>
<dbReference type="InterPro" id="IPR002870">
    <property type="entry name" value="Peptidase_M12B_N"/>
</dbReference>
<dbReference type="SMART" id="SM00608">
    <property type="entry name" value="ACR"/>
    <property type="match status" value="1"/>
</dbReference>
<dbReference type="InterPro" id="IPR001590">
    <property type="entry name" value="Peptidase_M12B"/>
</dbReference>
<dbReference type="GO" id="GO:0004222">
    <property type="term" value="F:metalloendopeptidase activity"/>
    <property type="evidence" value="ECO:0007669"/>
    <property type="project" value="InterPro"/>
</dbReference>
<dbReference type="Pfam" id="PF08516">
    <property type="entry name" value="ADAM_CR"/>
    <property type="match status" value="1"/>
</dbReference>
<dbReference type="GeneTree" id="ENSGT00940000161891"/>
<dbReference type="FunFam" id="3.40.390.10:FF:000002">
    <property type="entry name" value="Disintegrin and metalloproteinase domain-containing protein 22"/>
    <property type="match status" value="1"/>
</dbReference>
<dbReference type="Gene3D" id="4.10.70.10">
    <property type="entry name" value="Disintegrin domain"/>
    <property type="match status" value="1"/>
</dbReference>
<evidence type="ECO:0000259" key="13">
    <source>
        <dbReference type="PROSITE" id="PS50215"/>
    </source>
</evidence>
<feature type="region of interest" description="Disordered" evidence="9">
    <location>
        <begin position="673"/>
        <end position="722"/>
    </location>
</feature>
<dbReference type="Pfam" id="PF01421">
    <property type="entry name" value="Reprolysin"/>
    <property type="match status" value="1"/>
</dbReference>
<dbReference type="PROSITE" id="PS50215">
    <property type="entry name" value="ADAM_MEPRO"/>
    <property type="match status" value="1"/>
</dbReference>
<dbReference type="Ensembl" id="ENSBGRT00000048302.1">
    <property type="protein sequence ID" value="ENSBGRP00000041645.1"/>
    <property type="gene ID" value="ENSBGRG00000026113.1"/>
</dbReference>
<evidence type="ECO:0000256" key="5">
    <source>
        <dbReference type="ARBA" id="ARBA00023157"/>
    </source>
</evidence>
<feature type="binding site" evidence="8">
    <location>
        <position position="351"/>
    </location>
    <ligand>
        <name>Zn(2+)</name>
        <dbReference type="ChEBI" id="CHEBI:29105"/>
        <note>catalytic</note>
    </ligand>
</feature>